<reference evidence="1 2" key="1">
    <citation type="submission" date="2018-08" db="EMBL/GenBank/DDBJ databases">
        <title>Recombination of ecologically and evolutionarily significant loci maintains genetic cohesion in the Pseudomonas syringae species complex.</title>
        <authorList>
            <person name="Dillon M."/>
            <person name="Thakur S."/>
            <person name="Almeida R.N.D."/>
            <person name="Weir B.S."/>
            <person name="Guttman D.S."/>
        </authorList>
    </citation>
    <scope>NUCLEOTIDE SEQUENCE [LARGE SCALE GENOMIC DNA]</scope>
    <source>
        <strain evidence="1 2">ICMP 16926</strain>
    </source>
</reference>
<gene>
    <name evidence="1" type="ORF">ALP48_200077</name>
</gene>
<dbReference type="EMBL" id="RBTH01000244">
    <property type="protein sequence ID" value="RMT43739.1"/>
    <property type="molecule type" value="Genomic_DNA"/>
</dbReference>
<comment type="caution">
    <text evidence="1">The sequence shown here is derived from an EMBL/GenBank/DDBJ whole genome shotgun (WGS) entry which is preliminary data.</text>
</comment>
<name>A0A3M5L6I1_PSESX</name>
<organism evidence="1 2">
    <name type="scientific">Pseudomonas syringae pv. solidagae</name>
    <dbReference type="NCBI Taxonomy" id="264458"/>
    <lineage>
        <taxon>Bacteria</taxon>
        <taxon>Pseudomonadati</taxon>
        <taxon>Pseudomonadota</taxon>
        <taxon>Gammaproteobacteria</taxon>
        <taxon>Pseudomonadales</taxon>
        <taxon>Pseudomonadaceae</taxon>
        <taxon>Pseudomonas</taxon>
        <taxon>Pseudomonas syringae</taxon>
    </lineage>
</organism>
<sequence length="135" mass="14592">MALAALRLQGVDDRIEWQLLIRLGTGRGVAHDVQQIDEAGLRRHFTAQYLSIDEAADQPFGFAAGAVGDQAADTNIGLPAVAMQQAFEGRQQHHEQGHALALREAFQVAQQLGLQRQFQARAVVAGQGRIRTVGG</sequence>
<evidence type="ECO:0000313" key="2">
    <source>
        <dbReference type="Proteomes" id="UP000268096"/>
    </source>
</evidence>
<protein>
    <submittedName>
        <fullName evidence="1">Uncharacterized protein</fullName>
    </submittedName>
</protein>
<dbReference type="AlphaFoldDB" id="A0A3M5L6I1"/>
<accession>A0A3M5L6I1</accession>
<evidence type="ECO:0000313" key="1">
    <source>
        <dbReference type="EMBL" id="RMT43739.1"/>
    </source>
</evidence>
<dbReference type="Proteomes" id="UP000268096">
    <property type="component" value="Unassembled WGS sequence"/>
</dbReference>
<proteinExistence type="predicted"/>
<dbReference type="AntiFam" id="ANF00178">
    <property type="entry name" value="Shadow ORF (opposite dhbF)"/>
</dbReference>